<dbReference type="SMART" id="SM01126">
    <property type="entry name" value="DDE_Tnp_IS1595"/>
    <property type="match status" value="1"/>
</dbReference>
<evidence type="ECO:0000259" key="1">
    <source>
        <dbReference type="SMART" id="SM01126"/>
    </source>
</evidence>
<dbReference type="Pfam" id="PF12762">
    <property type="entry name" value="DDE_Tnp_IS1595"/>
    <property type="match status" value="1"/>
</dbReference>
<dbReference type="Proteomes" id="UP001165289">
    <property type="component" value="Unassembled WGS sequence"/>
</dbReference>
<gene>
    <name evidence="2" type="ORF">LOD99_5458</name>
</gene>
<sequence>MFLEKQLDWSPNTVVDWKNFMRDVCIEDLIVNSEPIGGPGTIVEIDESKFGKRNNHGRLLTGQWVFGMFETGTNKAVMVVVPDRTTATLFPIIQQYILPGTTIHSDEWASYAIQQHTTYVHHTVNHSQNFVDPHTGVHTQGIESSWGSVKKRLRKGQITNPDHLETHLIESCWRRRNKEIILNNIVKSIRNAYPVV</sequence>
<evidence type="ECO:0000313" key="3">
    <source>
        <dbReference type="Proteomes" id="UP001165289"/>
    </source>
</evidence>
<keyword evidence="3" id="KW-1185">Reference proteome</keyword>
<protein>
    <recommendedName>
        <fullName evidence="1">ISXO2-like transposase domain-containing protein</fullName>
    </recommendedName>
</protein>
<dbReference type="PANTHER" id="PTHR47163">
    <property type="entry name" value="DDE_TNP_IS1595 DOMAIN-CONTAINING PROTEIN"/>
    <property type="match status" value="1"/>
</dbReference>
<dbReference type="EMBL" id="JAKMXF010000307">
    <property type="protein sequence ID" value="KAI6651107.1"/>
    <property type="molecule type" value="Genomic_DNA"/>
</dbReference>
<dbReference type="InterPro" id="IPR024445">
    <property type="entry name" value="Tnp_ISXO2-like"/>
</dbReference>
<dbReference type="InterPro" id="IPR053164">
    <property type="entry name" value="IS1016-like_transposase"/>
</dbReference>
<proteinExistence type="predicted"/>
<accession>A0AAV7JQ61</accession>
<organism evidence="2 3">
    <name type="scientific">Oopsacas minuta</name>
    <dbReference type="NCBI Taxonomy" id="111878"/>
    <lineage>
        <taxon>Eukaryota</taxon>
        <taxon>Metazoa</taxon>
        <taxon>Porifera</taxon>
        <taxon>Hexactinellida</taxon>
        <taxon>Hexasterophora</taxon>
        <taxon>Lyssacinosida</taxon>
        <taxon>Leucopsacidae</taxon>
        <taxon>Oopsacas</taxon>
    </lineage>
</organism>
<feature type="domain" description="ISXO2-like transposase" evidence="1">
    <location>
        <begin position="35"/>
        <end position="176"/>
    </location>
</feature>
<dbReference type="NCBIfam" id="NF033547">
    <property type="entry name" value="transpos_IS1595"/>
    <property type="match status" value="1"/>
</dbReference>
<reference evidence="2 3" key="1">
    <citation type="journal article" date="2023" name="BMC Biol.">
        <title>The compact genome of the sponge Oopsacas minuta (Hexactinellida) is lacking key metazoan core genes.</title>
        <authorList>
            <person name="Santini S."/>
            <person name="Schenkelaars Q."/>
            <person name="Jourda C."/>
            <person name="Duchesne M."/>
            <person name="Belahbib H."/>
            <person name="Rocher C."/>
            <person name="Selva M."/>
            <person name="Riesgo A."/>
            <person name="Vervoort M."/>
            <person name="Leys S.P."/>
            <person name="Kodjabachian L."/>
            <person name="Le Bivic A."/>
            <person name="Borchiellini C."/>
            <person name="Claverie J.M."/>
            <person name="Renard E."/>
        </authorList>
    </citation>
    <scope>NUCLEOTIDE SEQUENCE [LARGE SCALE GENOMIC DNA]</scope>
    <source>
        <strain evidence="2">SPO-2</strain>
    </source>
</reference>
<comment type="caution">
    <text evidence="2">The sequence shown here is derived from an EMBL/GenBank/DDBJ whole genome shotgun (WGS) entry which is preliminary data.</text>
</comment>
<dbReference type="AlphaFoldDB" id="A0AAV7JQ61"/>
<name>A0AAV7JQ61_9METZ</name>
<dbReference type="PANTHER" id="PTHR47163:SF2">
    <property type="entry name" value="SI:DKEY-17M8.2"/>
    <property type="match status" value="1"/>
</dbReference>
<evidence type="ECO:0000313" key="2">
    <source>
        <dbReference type="EMBL" id="KAI6651107.1"/>
    </source>
</evidence>